<dbReference type="Pfam" id="PF00440">
    <property type="entry name" value="TetR_N"/>
    <property type="match status" value="1"/>
</dbReference>
<reference evidence="6" key="2">
    <citation type="submission" date="2020-09" db="EMBL/GenBank/DDBJ databases">
        <authorList>
            <person name="Sun Q."/>
            <person name="Ohkuma M."/>
        </authorList>
    </citation>
    <scope>NUCLEOTIDE SEQUENCE</scope>
    <source>
        <strain evidence="6">JCM 19831</strain>
    </source>
</reference>
<comment type="caution">
    <text evidence="6">The sequence shown here is derived from an EMBL/GenBank/DDBJ whole genome shotgun (WGS) entry which is preliminary data.</text>
</comment>
<dbReference type="AlphaFoldDB" id="A0A917X2F9"/>
<dbReference type="InterPro" id="IPR009057">
    <property type="entry name" value="Homeodomain-like_sf"/>
</dbReference>
<dbReference type="PROSITE" id="PS50977">
    <property type="entry name" value="HTH_TETR_2"/>
    <property type="match status" value="1"/>
</dbReference>
<dbReference type="Gene3D" id="1.10.357.10">
    <property type="entry name" value="Tetracycline Repressor, domain 2"/>
    <property type="match status" value="1"/>
</dbReference>
<dbReference type="RefSeq" id="WP_190254043.1">
    <property type="nucleotide sequence ID" value="NZ_BMPI01000038.1"/>
</dbReference>
<accession>A0A917X2F9</accession>
<dbReference type="GO" id="GO:0003700">
    <property type="term" value="F:DNA-binding transcription factor activity"/>
    <property type="evidence" value="ECO:0007669"/>
    <property type="project" value="TreeGrafter"/>
</dbReference>
<keyword evidence="7" id="KW-1185">Reference proteome</keyword>
<keyword evidence="1" id="KW-0805">Transcription regulation</keyword>
<dbReference type="PRINTS" id="PR00455">
    <property type="entry name" value="HTHTETR"/>
</dbReference>
<dbReference type="PANTHER" id="PTHR30055:SF234">
    <property type="entry name" value="HTH-TYPE TRANSCRIPTIONAL REGULATOR BETI"/>
    <property type="match status" value="1"/>
</dbReference>
<evidence type="ECO:0000313" key="7">
    <source>
        <dbReference type="Proteomes" id="UP000642070"/>
    </source>
</evidence>
<evidence type="ECO:0000259" key="5">
    <source>
        <dbReference type="PROSITE" id="PS50977"/>
    </source>
</evidence>
<dbReference type="EMBL" id="BMPI01000038">
    <property type="protein sequence ID" value="GGM56274.1"/>
    <property type="molecule type" value="Genomic_DNA"/>
</dbReference>
<keyword evidence="3" id="KW-0804">Transcription</keyword>
<feature type="DNA-binding region" description="H-T-H motif" evidence="4">
    <location>
        <begin position="32"/>
        <end position="51"/>
    </location>
</feature>
<gene>
    <name evidence="6" type="ORF">GCM10007977_067470</name>
</gene>
<protein>
    <recommendedName>
        <fullName evidence="5">HTH tetR-type domain-containing protein</fullName>
    </recommendedName>
</protein>
<keyword evidence="2 4" id="KW-0238">DNA-binding</keyword>
<evidence type="ECO:0000256" key="4">
    <source>
        <dbReference type="PROSITE-ProRule" id="PRU00335"/>
    </source>
</evidence>
<dbReference type="InterPro" id="IPR001647">
    <property type="entry name" value="HTH_TetR"/>
</dbReference>
<feature type="domain" description="HTH tetR-type" evidence="5">
    <location>
        <begin position="9"/>
        <end position="69"/>
    </location>
</feature>
<dbReference type="InterPro" id="IPR050109">
    <property type="entry name" value="HTH-type_TetR-like_transc_reg"/>
</dbReference>
<evidence type="ECO:0000256" key="1">
    <source>
        <dbReference type="ARBA" id="ARBA00023015"/>
    </source>
</evidence>
<evidence type="ECO:0000256" key="3">
    <source>
        <dbReference type="ARBA" id="ARBA00023163"/>
    </source>
</evidence>
<dbReference type="SUPFAM" id="SSF46689">
    <property type="entry name" value="Homeodomain-like"/>
    <property type="match status" value="1"/>
</dbReference>
<evidence type="ECO:0000313" key="6">
    <source>
        <dbReference type="EMBL" id="GGM56274.1"/>
    </source>
</evidence>
<proteinExistence type="predicted"/>
<name>A0A917X2F9_9ACTN</name>
<dbReference type="Proteomes" id="UP000642070">
    <property type="component" value="Unassembled WGS sequence"/>
</dbReference>
<sequence length="188" mass="20627">MTRKLLKRDERVASILAAAARAFAVGGFAATSMEDIAAEAGVTKLIVYRHFDTKQALYERVLDDTRDRLAQALRFRERDTDPDMIAQLLAAARAEPAAFALLFRHSAREPQFARYAAGFRDRVLQIATRALPDTVPPELRTWIAALSFSIVVDGILLWLDEGTPDGDAAAAAHLRRVSAAASLVEQHG</sequence>
<evidence type="ECO:0000256" key="2">
    <source>
        <dbReference type="ARBA" id="ARBA00023125"/>
    </source>
</evidence>
<reference evidence="6" key="1">
    <citation type="journal article" date="2014" name="Int. J. Syst. Evol. Microbiol.">
        <title>Complete genome sequence of Corynebacterium casei LMG S-19264T (=DSM 44701T), isolated from a smear-ripened cheese.</title>
        <authorList>
            <consortium name="US DOE Joint Genome Institute (JGI-PGF)"/>
            <person name="Walter F."/>
            <person name="Albersmeier A."/>
            <person name="Kalinowski J."/>
            <person name="Ruckert C."/>
        </authorList>
    </citation>
    <scope>NUCLEOTIDE SEQUENCE</scope>
    <source>
        <strain evidence="6">JCM 19831</strain>
    </source>
</reference>
<organism evidence="6 7">
    <name type="scientific">Dactylosporangium sucinum</name>
    <dbReference type="NCBI Taxonomy" id="1424081"/>
    <lineage>
        <taxon>Bacteria</taxon>
        <taxon>Bacillati</taxon>
        <taxon>Actinomycetota</taxon>
        <taxon>Actinomycetes</taxon>
        <taxon>Micromonosporales</taxon>
        <taxon>Micromonosporaceae</taxon>
        <taxon>Dactylosporangium</taxon>
    </lineage>
</organism>
<dbReference type="PANTHER" id="PTHR30055">
    <property type="entry name" value="HTH-TYPE TRANSCRIPTIONAL REGULATOR RUTR"/>
    <property type="match status" value="1"/>
</dbReference>
<dbReference type="GO" id="GO:0000976">
    <property type="term" value="F:transcription cis-regulatory region binding"/>
    <property type="evidence" value="ECO:0007669"/>
    <property type="project" value="TreeGrafter"/>
</dbReference>